<dbReference type="RefSeq" id="WP_145369917.1">
    <property type="nucleotide sequence ID" value="NZ_CP036275.1"/>
</dbReference>
<evidence type="ECO:0000256" key="2">
    <source>
        <dbReference type="SAM" id="SignalP"/>
    </source>
</evidence>
<protein>
    <submittedName>
        <fullName evidence="4">Gluconolactonase</fullName>
        <ecNumber evidence="4">3.1.1.17</ecNumber>
    </submittedName>
</protein>
<evidence type="ECO:0000256" key="1">
    <source>
        <dbReference type="ARBA" id="ARBA00022801"/>
    </source>
</evidence>
<reference evidence="4 5" key="1">
    <citation type="submission" date="2019-02" db="EMBL/GenBank/DDBJ databases">
        <title>Deep-cultivation of Planctomycetes and their phenomic and genomic characterization uncovers novel biology.</title>
        <authorList>
            <person name="Wiegand S."/>
            <person name="Jogler M."/>
            <person name="Boedeker C."/>
            <person name="Pinto D."/>
            <person name="Vollmers J."/>
            <person name="Rivas-Marin E."/>
            <person name="Kohn T."/>
            <person name="Peeters S.H."/>
            <person name="Heuer A."/>
            <person name="Rast P."/>
            <person name="Oberbeckmann S."/>
            <person name="Bunk B."/>
            <person name="Jeske O."/>
            <person name="Meyerdierks A."/>
            <person name="Storesund J.E."/>
            <person name="Kallscheuer N."/>
            <person name="Luecker S."/>
            <person name="Lage O.M."/>
            <person name="Pohl T."/>
            <person name="Merkel B.J."/>
            <person name="Hornburger P."/>
            <person name="Mueller R.-W."/>
            <person name="Bruemmer F."/>
            <person name="Labrenz M."/>
            <person name="Spormann A.M."/>
            <person name="Op den Camp H."/>
            <person name="Overmann J."/>
            <person name="Amann R."/>
            <person name="Jetten M.S.M."/>
            <person name="Mascher T."/>
            <person name="Medema M.H."/>
            <person name="Devos D.P."/>
            <person name="Kaster A.-K."/>
            <person name="Ovreas L."/>
            <person name="Rohde M."/>
            <person name="Galperin M.Y."/>
            <person name="Jogler C."/>
        </authorList>
    </citation>
    <scope>NUCLEOTIDE SEQUENCE [LARGE SCALE GENOMIC DNA]</scope>
    <source>
        <strain evidence="4 5">Mal4</strain>
    </source>
</reference>
<evidence type="ECO:0000313" key="4">
    <source>
        <dbReference type="EMBL" id="QDU38657.1"/>
    </source>
</evidence>
<keyword evidence="1 4" id="KW-0378">Hydrolase</keyword>
<sequence length="342" mass="36805" precursor="true">MIRLLSRCAFVCLLFQCCLLPAGADDLAPGGDPQILPANSRLEMLWNEGSFTEGVAVAPDGTICFSDIPGEEAPGKIFRFDPATGKTTVLCPDSGKSNGLMFDREGRLIAACGANRGKQALCEITEAGEVRVLVGRFNGKRFNSPNDLVIHPDGSIYFSDPRYVGPEPVELDLMSVYRYVPSTGTVTRVTTDISKPNGVVLSPNARVLYVAETDNRSLGAADPAPEGAERRMTLNAFPVRPNGTLGPKRVMVDFGQENGIDGMTVDVKGNIYAAVRSEARHGIAVYSPAGKERAFIPTKELPTNCCFGIGDEANRLYVTIGTGLYRIRMKNPGYHPATADAR</sequence>
<dbReference type="PANTHER" id="PTHR47572:SF4">
    <property type="entry name" value="LACTONASE DRP35"/>
    <property type="match status" value="1"/>
</dbReference>
<dbReference type="KEGG" id="mri:Mal4_29870"/>
<organism evidence="4 5">
    <name type="scientific">Maioricimonas rarisocia</name>
    <dbReference type="NCBI Taxonomy" id="2528026"/>
    <lineage>
        <taxon>Bacteria</taxon>
        <taxon>Pseudomonadati</taxon>
        <taxon>Planctomycetota</taxon>
        <taxon>Planctomycetia</taxon>
        <taxon>Planctomycetales</taxon>
        <taxon>Planctomycetaceae</taxon>
        <taxon>Maioricimonas</taxon>
    </lineage>
</organism>
<feature type="domain" description="SMP-30/Gluconolactonase/LRE-like region" evidence="3">
    <location>
        <begin position="52"/>
        <end position="319"/>
    </location>
</feature>
<dbReference type="Pfam" id="PF08450">
    <property type="entry name" value="SGL"/>
    <property type="match status" value="1"/>
</dbReference>
<dbReference type="EC" id="3.1.1.17" evidence="4"/>
<evidence type="ECO:0000259" key="3">
    <source>
        <dbReference type="Pfam" id="PF08450"/>
    </source>
</evidence>
<dbReference type="EMBL" id="CP036275">
    <property type="protein sequence ID" value="QDU38657.1"/>
    <property type="molecule type" value="Genomic_DNA"/>
</dbReference>
<dbReference type="SUPFAM" id="SSF63829">
    <property type="entry name" value="Calcium-dependent phosphotriesterase"/>
    <property type="match status" value="1"/>
</dbReference>
<dbReference type="InterPro" id="IPR051262">
    <property type="entry name" value="SMP-30/CGR1_Lactonase"/>
</dbReference>
<name>A0A517Z848_9PLAN</name>
<evidence type="ECO:0000313" key="5">
    <source>
        <dbReference type="Proteomes" id="UP000320496"/>
    </source>
</evidence>
<keyword evidence="2" id="KW-0732">Signal</keyword>
<dbReference type="GO" id="GO:0004341">
    <property type="term" value="F:gluconolactonase activity"/>
    <property type="evidence" value="ECO:0007669"/>
    <property type="project" value="UniProtKB-EC"/>
</dbReference>
<proteinExistence type="predicted"/>
<dbReference type="Gene3D" id="2.120.10.30">
    <property type="entry name" value="TolB, C-terminal domain"/>
    <property type="match status" value="1"/>
</dbReference>
<dbReference type="InterPro" id="IPR011042">
    <property type="entry name" value="6-blade_b-propeller_TolB-like"/>
</dbReference>
<keyword evidence="5" id="KW-1185">Reference proteome</keyword>
<dbReference type="OrthoDB" id="272794at2"/>
<feature type="chain" id="PRO_5021767530" evidence="2">
    <location>
        <begin position="25"/>
        <end position="342"/>
    </location>
</feature>
<dbReference type="PANTHER" id="PTHR47572">
    <property type="entry name" value="LIPOPROTEIN-RELATED"/>
    <property type="match status" value="1"/>
</dbReference>
<dbReference type="AlphaFoldDB" id="A0A517Z848"/>
<gene>
    <name evidence="4" type="primary">gnl_5</name>
    <name evidence="4" type="ORF">Mal4_29870</name>
</gene>
<dbReference type="InterPro" id="IPR013658">
    <property type="entry name" value="SGL"/>
</dbReference>
<accession>A0A517Z848</accession>
<dbReference type="Proteomes" id="UP000320496">
    <property type="component" value="Chromosome"/>
</dbReference>
<feature type="signal peptide" evidence="2">
    <location>
        <begin position="1"/>
        <end position="24"/>
    </location>
</feature>